<dbReference type="EMBL" id="PKPP01004408">
    <property type="protein sequence ID" value="PWA64501.1"/>
    <property type="molecule type" value="Genomic_DNA"/>
</dbReference>
<proteinExistence type="predicted"/>
<dbReference type="Proteomes" id="UP000245207">
    <property type="component" value="Unassembled WGS sequence"/>
</dbReference>
<dbReference type="AlphaFoldDB" id="A0A2U1MTB2"/>
<reference evidence="1 2" key="1">
    <citation type="journal article" date="2018" name="Mol. Plant">
        <title>The genome of Artemisia annua provides insight into the evolution of Asteraceae family and artemisinin biosynthesis.</title>
        <authorList>
            <person name="Shen Q."/>
            <person name="Zhang L."/>
            <person name="Liao Z."/>
            <person name="Wang S."/>
            <person name="Yan T."/>
            <person name="Shi P."/>
            <person name="Liu M."/>
            <person name="Fu X."/>
            <person name="Pan Q."/>
            <person name="Wang Y."/>
            <person name="Lv Z."/>
            <person name="Lu X."/>
            <person name="Zhang F."/>
            <person name="Jiang W."/>
            <person name="Ma Y."/>
            <person name="Chen M."/>
            <person name="Hao X."/>
            <person name="Li L."/>
            <person name="Tang Y."/>
            <person name="Lv G."/>
            <person name="Zhou Y."/>
            <person name="Sun X."/>
            <person name="Brodelius P.E."/>
            <person name="Rose J.K.C."/>
            <person name="Tang K."/>
        </authorList>
    </citation>
    <scope>NUCLEOTIDE SEQUENCE [LARGE SCALE GENOMIC DNA]</scope>
    <source>
        <strain evidence="2">cv. Huhao1</strain>
        <tissue evidence="1">Leaf</tissue>
    </source>
</reference>
<evidence type="ECO:0000313" key="1">
    <source>
        <dbReference type="EMBL" id="PWA64501.1"/>
    </source>
</evidence>
<accession>A0A2U1MTB2</accession>
<sequence>MIRRKKLAEGFKATKSLFGFDCLFRVTIQRAKEEGKRWKAKFSSNGECFTKLATKLVVPAIGRVALGGFWSLQRRIATSDVQLRLPELQRSIIFGFGAILTRHLPSAYDCEKQSQVTKAFGSQQL</sequence>
<gene>
    <name evidence="1" type="ORF">CTI12_AA340130</name>
</gene>
<protein>
    <submittedName>
        <fullName evidence="1">Uncharacterized protein</fullName>
    </submittedName>
</protein>
<organism evidence="1 2">
    <name type="scientific">Artemisia annua</name>
    <name type="common">Sweet wormwood</name>
    <dbReference type="NCBI Taxonomy" id="35608"/>
    <lineage>
        <taxon>Eukaryota</taxon>
        <taxon>Viridiplantae</taxon>
        <taxon>Streptophyta</taxon>
        <taxon>Embryophyta</taxon>
        <taxon>Tracheophyta</taxon>
        <taxon>Spermatophyta</taxon>
        <taxon>Magnoliopsida</taxon>
        <taxon>eudicotyledons</taxon>
        <taxon>Gunneridae</taxon>
        <taxon>Pentapetalae</taxon>
        <taxon>asterids</taxon>
        <taxon>campanulids</taxon>
        <taxon>Asterales</taxon>
        <taxon>Asteraceae</taxon>
        <taxon>Asteroideae</taxon>
        <taxon>Anthemideae</taxon>
        <taxon>Artemisiinae</taxon>
        <taxon>Artemisia</taxon>
    </lineage>
</organism>
<evidence type="ECO:0000313" key="2">
    <source>
        <dbReference type="Proteomes" id="UP000245207"/>
    </source>
</evidence>
<name>A0A2U1MTB2_ARTAN</name>
<comment type="caution">
    <text evidence="1">The sequence shown here is derived from an EMBL/GenBank/DDBJ whole genome shotgun (WGS) entry which is preliminary data.</text>
</comment>
<keyword evidence="2" id="KW-1185">Reference proteome</keyword>